<sequence>MARLRWLGCISLSNDRLKLPVAGFDKLALKRAFSAGKSDWQRGRQYLKEHQSAFHRYSNFILYFHFYSMDSFPFSMNGSLQTQIGDDMPCLNHSLLASQLGLLSCSQRREQAWMAGFSAGFDHGYRKGTDARTQVSGDGFTAASEMQPVGLGHYSNIEPDDIALSQWPILETAQHIPPDLAMFIPVESTAGSFEMSNFGFGGDMSLRDSKKPPLALDGRLAINSTFNSTISILLK</sequence>
<comment type="caution">
    <text evidence="1">The sequence shown here is derived from an EMBL/GenBank/DDBJ whole genome shotgun (WGS) entry which is preliminary data.</text>
</comment>
<keyword evidence="2" id="KW-1185">Reference proteome</keyword>
<organism evidence="1 2">
    <name type="scientific">Dactylonectria macrodidyma</name>
    <dbReference type="NCBI Taxonomy" id="307937"/>
    <lineage>
        <taxon>Eukaryota</taxon>
        <taxon>Fungi</taxon>
        <taxon>Dikarya</taxon>
        <taxon>Ascomycota</taxon>
        <taxon>Pezizomycotina</taxon>
        <taxon>Sordariomycetes</taxon>
        <taxon>Hypocreomycetidae</taxon>
        <taxon>Hypocreales</taxon>
        <taxon>Nectriaceae</taxon>
        <taxon>Dactylonectria</taxon>
    </lineage>
</organism>
<accession>A0A9P9EHM0</accession>
<name>A0A9P9EHM0_9HYPO</name>
<reference evidence="1" key="1">
    <citation type="journal article" date="2021" name="Nat. Commun.">
        <title>Genetic determinants of endophytism in the Arabidopsis root mycobiome.</title>
        <authorList>
            <person name="Mesny F."/>
            <person name="Miyauchi S."/>
            <person name="Thiergart T."/>
            <person name="Pickel B."/>
            <person name="Atanasova L."/>
            <person name="Karlsson M."/>
            <person name="Huettel B."/>
            <person name="Barry K.W."/>
            <person name="Haridas S."/>
            <person name="Chen C."/>
            <person name="Bauer D."/>
            <person name="Andreopoulos W."/>
            <person name="Pangilinan J."/>
            <person name="LaButti K."/>
            <person name="Riley R."/>
            <person name="Lipzen A."/>
            <person name="Clum A."/>
            <person name="Drula E."/>
            <person name="Henrissat B."/>
            <person name="Kohler A."/>
            <person name="Grigoriev I.V."/>
            <person name="Martin F.M."/>
            <person name="Hacquard S."/>
        </authorList>
    </citation>
    <scope>NUCLEOTIDE SEQUENCE</scope>
    <source>
        <strain evidence="1">MPI-CAGE-AT-0147</strain>
    </source>
</reference>
<proteinExistence type="predicted"/>
<gene>
    <name evidence="1" type="ORF">EDB81DRAFT_885918</name>
</gene>
<protein>
    <submittedName>
        <fullName evidence="1">Uncharacterized protein</fullName>
    </submittedName>
</protein>
<dbReference type="Proteomes" id="UP000738349">
    <property type="component" value="Unassembled WGS sequence"/>
</dbReference>
<dbReference type="EMBL" id="JAGMUV010000012">
    <property type="protein sequence ID" value="KAH7137632.1"/>
    <property type="molecule type" value="Genomic_DNA"/>
</dbReference>
<evidence type="ECO:0000313" key="2">
    <source>
        <dbReference type="Proteomes" id="UP000738349"/>
    </source>
</evidence>
<evidence type="ECO:0000313" key="1">
    <source>
        <dbReference type="EMBL" id="KAH7137632.1"/>
    </source>
</evidence>
<dbReference type="AlphaFoldDB" id="A0A9P9EHM0"/>
<dbReference type="OrthoDB" id="10467764at2759"/>